<feature type="transmembrane region" description="Helical" evidence="1">
    <location>
        <begin position="33"/>
        <end position="54"/>
    </location>
</feature>
<keyword evidence="1" id="KW-1133">Transmembrane helix</keyword>
<accession>A0A0D9V2P9</accession>
<sequence>MILAVLGVEAVFMVADVLGVLLAADTHEERSTIVGVPCVCFTSLVFFTPLTFIVDIRGLNF</sequence>
<reference evidence="3" key="2">
    <citation type="submission" date="2013-12" db="EMBL/GenBank/DDBJ databases">
        <authorList>
            <person name="Yu Y."/>
            <person name="Lee S."/>
            <person name="de Baynast K."/>
            <person name="Wissotski M."/>
            <person name="Liu L."/>
            <person name="Talag J."/>
            <person name="Goicoechea J."/>
            <person name="Angelova A."/>
            <person name="Jetty R."/>
            <person name="Kudrna D."/>
            <person name="Golser W."/>
            <person name="Rivera L."/>
            <person name="Zhang J."/>
            <person name="Wing R."/>
        </authorList>
    </citation>
    <scope>NUCLEOTIDE SEQUENCE</scope>
</reference>
<dbReference type="Gramene" id="LPERR01G18880.1">
    <property type="protein sequence ID" value="LPERR01G18880.1"/>
    <property type="gene ID" value="LPERR01G18880"/>
</dbReference>
<organism evidence="2 3">
    <name type="scientific">Leersia perrieri</name>
    <dbReference type="NCBI Taxonomy" id="77586"/>
    <lineage>
        <taxon>Eukaryota</taxon>
        <taxon>Viridiplantae</taxon>
        <taxon>Streptophyta</taxon>
        <taxon>Embryophyta</taxon>
        <taxon>Tracheophyta</taxon>
        <taxon>Spermatophyta</taxon>
        <taxon>Magnoliopsida</taxon>
        <taxon>Liliopsida</taxon>
        <taxon>Poales</taxon>
        <taxon>Poaceae</taxon>
        <taxon>BOP clade</taxon>
        <taxon>Oryzoideae</taxon>
        <taxon>Oryzeae</taxon>
        <taxon>Oryzinae</taxon>
        <taxon>Leersia</taxon>
    </lineage>
</organism>
<dbReference type="Proteomes" id="UP000032180">
    <property type="component" value="Chromosome 1"/>
</dbReference>
<reference evidence="2 3" key="1">
    <citation type="submission" date="2012-08" db="EMBL/GenBank/DDBJ databases">
        <title>Oryza genome evolution.</title>
        <authorList>
            <person name="Wing R.A."/>
        </authorList>
    </citation>
    <scope>NUCLEOTIDE SEQUENCE</scope>
</reference>
<evidence type="ECO:0000256" key="1">
    <source>
        <dbReference type="SAM" id="Phobius"/>
    </source>
</evidence>
<keyword evidence="1" id="KW-0812">Transmembrane</keyword>
<dbReference type="EnsemblPlants" id="LPERR01G18880.1">
    <property type="protein sequence ID" value="LPERR01G18880.1"/>
    <property type="gene ID" value="LPERR01G18880"/>
</dbReference>
<dbReference type="HOGENOM" id="CLU_2925906_0_0_1"/>
<reference evidence="2" key="3">
    <citation type="submission" date="2015-04" db="UniProtKB">
        <authorList>
            <consortium name="EnsemblPlants"/>
        </authorList>
    </citation>
    <scope>IDENTIFICATION</scope>
</reference>
<evidence type="ECO:0000313" key="2">
    <source>
        <dbReference type="EnsemblPlants" id="LPERR01G18880.1"/>
    </source>
</evidence>
<name>A0A0D9V2P9_9ORYZ</name>
<evidence type="ECO:0000313" key="3">
    <source>
        <dbReference type="Proteomes" id="UP000032180"/>
    </source>
</evidence>
<protein>
    <submittedName>
        <fullName evidence="2">Uncharacterized protein</fullName>
    </submittedName>
</protein>
<proteinExistence type="predicted"/>
<dbReference type="AlphaFoldDB" id="A0A0D9V2P9"/>
<keyword evidence="1" id="KW-0472">Membrane</keyword>
<keyword evidence="3" id="KW-1185">Reference proteome</keyword>